<feature type="transmembrane region" description="Helical" evidence="2">
    <location>
        <begin position="15"/>
        <end position="41"/>
    </location>
</feature>
<reference evidence="3 4" key="1">
    <citation type="submission" date="2019-10" db="EMBL/GenBank/DDBJ databases">
        <title>Assembly and Annotation for the nematode Trichostrongylus colubriformis.</title>
        <authorList>
            <person name="Martin J."/>
        </authorList>
    </citation>
    <scope>NUCLEOTIDE SEQUENCE [LARGE SCALE GENOMIC DNA]</scope>
    <source>
        <strain evidence="3">G859</strain>
        <tissue evidence="3">Whole worm</tissue>
    </source>
</reference>
<dbReference type="AlphaFoldDB" id="A0AAN8FNL6"/>
<evidence type="ECO:0000256" key="1">
    <source>
        <dbReference type="SAM" id="MobiDB-lite"/>
    </source>
</evidence>
<accession>A0AAN8FNL6</accession>
<keyword evidence="4" id="KW-1185">Reference proteome</keyword>
<evidence type="ECO:0000256" key="2">
    <source>
        <dbReference type="SAM" id="Phobius"/>
    </source>
</evidence>
<evidence type="ECO:0000313" key="4">
    <source>
        <dbReference type="Proteomes" id="UP001331761"/>
    </source>
</evidence>
<feature type="transmembrane region" description="Helical" evidence="2">
    <location>
        <begin position="71"/>
        <end position="95"/>
    </location>
</feature>
<dbReference type="Proteomes" id="UP001331761">
    <property type="component" value="Unassembled WGS sequence"/>
</dbReference>
<sequence>MSGQSYEVRGQSVPVAILCLLLVTIASIIFAVTFVATYVTLSEYHQVAQEIYFPLLGVSDKAMKRHMEVDIIWVLDATVAFICLFLIVEDAFLLYELNCELRALNSTAHLSLREALEIDNRYLKDAIILEAKEAQEESAGATAKTHKSPDDVNGDVDADDTVKISKMISRPRSTTARSKKPGNW</sequence>
<gene>
    <name evidence="3" type="ORF">GCK32_004418</name>
</gene>
<organism evidence="3 4">
    <name type="scientific">Trichostrongylus colubriformis</name>
    <name type="common">Black scour worm</name>
    <dbReference type="NCBI Taxonomy" id="6319"/>
    <lineage>
        <taxon>Eukaryota</taxon>
        <taxon>Metazoa</taxon>
        <taxon>Ecdysozoa</taxon>
        <taxon>Nematoda</taxon>
        <taxon>Chromadorea</taxon>
        <taxon>Rhabditida</taxon>
        <taxon>Rhabditina</taxon>
        <taxon>Rhabditomorpha</taxon>
        <taxon>Strongyloidea</taxon>
        <taxon>Trichostrongylidae</taxon>
        <taxon>Trichostrongylus</taxon>
    </lineage>
</organism>
<evidence type="ECO:0000313" key="3">
    <source>
        <dbReference type="EMBL" id="KAK5983571.1"/>
    </source>
</evidence>
<dbReference type="EMBL" id="WIXE01003850">
    <property type="protein sequence ID" value="KAK5983571.1"/>
    <property type="molecule type" value="Genomic_DNA"/>
</dbReference>
<keyword evidence="2" id="KW-1133">Transmembrane helix</keyword>
<feature type="region of interest" description="Disordered" evidence="1">
    <location>
        <begin position="137"/>
        <end position="184"/>
    </location>
</feature>
<keyword evidence="2" id="KW-0812">Transmembrane</keyword>
<name>A0AAN8FNL6_TRICO</name>
<keyword evidence="2" id="KW-0472">Membrane</keyword>
<protein>
    <submittedName>
        <fullName evidence="3">Uncharacterized protein</fullName>
    </submittedName>
</protein>
<proteinExistence type="predicted"/>
<comment type="caution">
    <text evidence="3">The sequence shown here is derived from an EMBL/GenBank/DDBJ whole genome shotgun (WGS) entry which is preliminary data.</text>
</comment>